<proteinExistence type="predicted"/>
<feature type="transmembrane region" description="Helical" evidence="1">
    <location>
        <begin position="7"/>
        <end position="25"/>
    </location>
</feature>
<dbReference type="RefSeq" id="WP_122392403.1">
    <property type="nucleotide sequence ID" value="NZ_RBUT01000130.1"/>
</dbReference>
<keyword evidence="1" id="KW-0812">Transmembrane</keyword>
<keyword evidence="1" id="KW-1133">Transmembrane helix</keyword>
<evidence type="ECO:0000313" key="3">
    <source>
        <dbReference type="Proteomes" id="UP000279173"/>
    </source>
</evidence>
<protein>
    <submittedName>
        <fullName evidence="2">Uncharacterized protein</fullName>
    </submittedName>
</protein>
<organism evidence="2 3">
    <name type="scientific">Pseudomonas syringae pv. helianthi</name>
    <dbReference type="NCBI Taxonomy" id="251654"/>
    <lineage>
        <taxon>Bacteria</taxon>
        <taxon>Pseudomonadati</taxon>
        <taxon>Pseudomonadota</taxon>
        <taxon>Gammaproteobacteria</taxon>
        <taxon>Pseudomonadales</taxon>
        <taxon>Pseudomonadaceae</taxon>
        <taxon>Pseudomonas</taxon>
    </lineage>
</organism>
<dbReference type="EMBL" id="RBUT01000130">
    <property type="protein sequence ID" value="RMV45208.1"/>
    <property type="molecule type" value="Genomic_DNA"/>
</dbReference>
<comment type="caution">
    <text evidence="2">The sequence shown here is derived from an EMBL/GenBank/DDBJ whole genome shotgun (WGS) entry which is preliminary data.</text>
</comment>
<gene>
    <name evidence="2" type="ORF">ALP10_200121</name>
</gene>
<dbReference type="AlphaFoldDB" id="A0A3M6CN39"/>
<evidence type="ECO:0000313" key="2">
    <source>
        <dbReference type="EMBL" id="RMV45208.1"/>
    </source>
</evidence>
<reference evidence="2 3" key="1">
    <citation type="submission" date="2018-08" db="EMBL/GenBank/DDBJ databases">
        <title>Recombination of ecologically and evolutionarily significant loci maintains genetic cohesion in the Pseudomonas syringae species complex.</title>
        <authorList>
            <person name="Dillon M."/>
            <person name="Thakur S."/>
            <person name="Almeida R.N.D."/>
            <person name="Weir B.S."/>
            <person name="Guttman D.S."/>
        </authorList>
    </citation>
    <scope>NUCLEOTIDE SEQUENCE [LARGE SCALE GENOMIC DNA]</scope>
    <source>
        <strain evidence="2 3">ICMP 3263</strain>
    </source>
</reference>
<dbReference type="Proteomes" id="UP000279173">
    <property type="component" value="Unassembled WGS sequence"/>
</dbReference>
<evidence type="ECO:0000256" key="1">
    <source>
        <dbReference type="SAM" id="Phobius"/>
    </source>
</evidence>
<accession>A0A3M6CN39</accession>
<sequence length="297" mass="32654">MRTLFKIWLSVFFFGMIFYLPMYIFSNNALSAVEELTPKDLIPLTGIRGQDPERKERLLASIGVDTGMELEDALEDNKSLTHVDIHYVESVDANRIFAATGMKVVEASAEMGGGRRLAMLFSVAPKRFLRDWAAVTGILGVQVSDGKHTISMVDDPSDETYIWALFEKSGKGGSESVQRLTNRFDLAVAGIKERERVKNLESAFAQPLSPTPSIPGKFESNTVAGNPSKEKIVIFQFDGQPAYCADEGADGPNCHGDRSSFIGRGTYKDYMDENSALCIAGEVGCKLPQYFPADLRG</sequence>
<keyword evidence="1" id="KW-0472">Membrane</keyword>
<name>A0A3M6CN39_9PSED</name>